<keyword evidence="3" id="KW-1185">Reference proteome</keyword>
<gene>
    <name evidence="2" type="ORF">LIER_07807</name>
</gene>
<evidence type="ECO:0000259" key="1">
    <source>
        <dbReference type="PROSITE" id="PS50878"/>
    </source>
</evidence>
<evidence type="ECO:0000313" key="3">
    <source>
        <dbReference type="Proteomes" id="UP001454036"/>
    </source>
</evidence>
<dbReference type="SUPFAM" id="SSF56672">
    <property type="entry name" value="DNA/RNA polymerases"/>
    <property type="match status" value="1"/>
</dbReference>
<dbReference type="Pfam" id="PF00078">
    <property type="entry name" value="RVT_1"/>
    <property type="match status" value="1"/>
</dbReference>
<dbReference type="InterPro" id="IPR051320">
    <property type="entry name" value="Viral_Replic_Matur_Polypro"/>
</dbReference>
<dbReference type="Proteomes" id="UP001454036">
    <property type="component" value="Unassembled WGS sequence"/>
</dbReference>
<reference evidence="2 3" key="1">
    <citation type="submission" date="2024-01" db="EMBL/GenBank/DDBJ databases">
        <title>The complete chloroplast genome sequence of Lithospermum erythrorhizon: insights into the phylogenetic relationship among Boraginaceae species and the maternal lineages of purple gromwells.</title>
        <authorList>
            <person name="Okada T."/>
            <person name="Watanabe K."/>
        </authorList>
    </citation>
    <scope>NUCLEOTIDE SEQUENCE [LARGE SCALE GENOMIC DNA]</scope>
</reference>
<comment type="caution">
    <text evidence="2">The sequence shown here is derived from an EMBL/GenBank/DDBJ whole genome shotgun (WGS) entry which is preliminary data.</text>
</comment>
<dbReference type="EMBL" id="BAABME010001223">
    <property type="protein sequence ID" value="GAA0148334.1"/>
    <property type="molecule type" value="Genomic_DNA"/>
</dbReference>
<organism evidence="2 3">
    <name type="scientific">Lithospermum erythrorhizon</name>
    <name type="common">Purple gromwell</name>
    <name type="synonym">Lithospermum officinale var. erythrorhizon</name>
    <dbReference type="NCBI Taxonomy" id="34254"/>
    <lineage>
        <taxon>Eukaryota</taxon>
        <taxon>Viridiplantae</taxon>
        <taxon>Streptophyta</taxon>
        <taxon>Embryophyta</taxon>
        <taxon>Tracheophyta</taxon>
        <taxon>Spermatophyta</taxon>
        <taxon>Magnoliopsida</taxon>
        <taxon>eudicotyledons</taxon>
        <taxon>Gunneridae</taxon>
        <taxon>Pentapetalae</taxon>
        <taxon>asterids</taxon>
        <taxon>lamiids</taxon>
        <taxon>Boraginales</taxon>
        <taxon>Boraginaceae</taxon>
        <taxon>Boraginoideae</taxon>
        <taxon>Lithospermeae</taxon>
        <taxon>Lithospermum</taxon>
    </lineage>
</organism>
<dbReference type="InterPro" id="IPR043502">
    <property type="entry name" value="DNA/RNA_pol_sf"/>
</dbReference>
<dbReference type="PROSITE" id="PS50878">
    <property type="entry name" value="RT_POL"/>
    <property type="match status" value="1"/>
</dbReference>
<dbReference type="Gene3D" id="3.30.70.270">
    <property type="match status" value="2"/>
</dbReference>
<evidence type="ECO:0000313" key="2">
    <source>
        <dbReference type="EMBL" id="GAA0148334.1"/>
    </source>
</evidence>
<dbReference type="PANTHER" id="PTHR33064">
    <property type="entry name" value="POL PROTEIN"/>
    <property type="match status" value="1"/>
</dbReference>
<dbReference type="InterPro" id="IPR043128">
    <property type="entry name" value="Rev_trsase/Diguanyl_cyclase"/>
</dbReference>
<dbReference type="PANTHER" id="PTHR33064:SF37">
    <property type="entry name" value="RIBONUCLEASE H"/>
    <property type="match status" value="1"/>
</dbReference>
<sequence length="351" mass="40722">MKTSTQQNLVTWACVAFYVNKRTEQVWEKLRLVINYQPLNIFLADDKFPLPKRDFLFQKITQAKIFSKFDLKAGFWQLGIKPEDRPKTGFCIPDHHLHWEVIPFGVKIASSLFQKAMTKIFEPLLPNALIYIDDILLFSSDPSSHSKLLLKFHDIKKIIIGEERIEFLGMHISEGKFQLQPHIANELKTFPDENLTFKQVQQFLGIVNYMADFIHNLTKYQSILSAQLKKNATKWDEKYEEPAKDTILAMRFQYDSSKDSSEDGFEHVQNKFDVLDLCPMEPCQEKAADATPPSPNVKIYIFTYKYYVKPIPVIAYLTQEQVAQSCSRKSFQQSIGKSVRLSSEQQMDNLS</sequence>
<feature type="domain" description="Reverse transcriptase" evidence="1">
    <location>
        <begin position="1"/>
        <end position="208"/>
    </location>
</feature>
<dbReference type="CDD" id="cd01647">
    <property type="entry name" value="RT_LTR"/>
    <property type="match status" value="1"/>
</dbReference>
<name>A0AAV3P9K1_LITER</name>
<accession>A0AAV3P9K1</accession>
<dbReference type="AlphaFoldDB" id="A0AAV3P9K1"/>
<protein>
    <recommendedName>
        <fullName evidence="1">Reverse transcriptase domain-containing protein</fullName>
    </recommendedName>
</protein>
<proteinExistence type="predicted"/>
<dbReference type="InterPro" id="IPR000477">
    <property type="entry name" value="RT_dom"/>
</dbReference>